<dbReference type="InterPro" id="IPR050481">
    <property type="entry name" value="UDP-glycosyltransf_plant"/>
</dbReference>
<dbReference type="CDD" id="cd03784">
    <property type="entry name" value="GT1_Gtf-like"/>
    <property type="match status" value="1"/>
</dbReference>
<dbReference type="SUPFAM" id="SSF53756">
    <property type="entry name" value="UDP-Glycosyltransferase/glycogen phosphorylase"/>
    <property type="match status" value="1"/>
</dbReference>
<dbReference type="Proteomes" id="UP000436088">
    <property type="component" value="Unassembled WGS sequence"/>
</dbReference>
<dbReference type="PANTHER" id="PTHR48048:SF45">
    <property type="entry name" value="GLYCOSYLTRANSFERASE"/>
    <property type="match status" value="1"/>
</dbReference>
<reference evidence="3" key="1">
    <citation type="submission" date="2019-09" db="EMBL/GenBank/DDBJ databases">
        <title>Draft genome information of white flower Hibiscus syriacus.</title>
        <authorList>
            <person name="Kim Y.-M."/>
        </authorList>
    </citation>
    <scope>NUCLEOTIDE SEQUENCE [LARGE SCALE GENOMIC DNA]</scope>
    <source>
        <strain evidence="3">YM2019G1</strain>
    </source>
</reference>
<gene>
    <name evidence="3" type="ORF">F3Y22_tig00003041pilonHSYRG00226</name>
</gene>
<dbReference type="PANTHER" id="PTHR48048">
    <property type="entry name" value="GLYCOSYLTRANSFERASE"/>
    <property type="match status" value="1"/>
</dbReference>
<keyword evidence="2" id="KW-0808">Transferase</keyword>
<evidence type="ECO:0000313" key="4">
    <source>
        <dbReference type="Proteomes" id="UP000436088"/>
    </source>
</evidence>
<dbReference type="EMBL" id="VEPZ02000209">
    <property type="protein sequence ID" value="KAE8729934.1"/>
    <property type="molecule type" value="Genomic_DNA"/>
</dbReference>
<dbReference type="GO" id="GO:0035251">
    <property type="term" value="F:UDP-glucosyltransferase activity"/>
    <property type="evidence" value="ECO:0007669"/>
    <property type="project" value="InterPro"/>
</dbReference>
<comment type="caution">
    <text evidence="3">The sequence shown here is derived from an EMBL/GenBank/DDBJ whole genome shotgun (WGS) entry which is preliminary data.</text>
</comment>
<proteinExistence type="inferred from homology"/>
<evidence type="ECO:0000256" key="2">
    <source>
        <dbReference type="ARBA" id="ARBA00022679"/>
    </source>
</evidence>
<protein>
    <submittedName>
        <fullName evidence="3">Anthocyanidin 3-O-glucosyltransferase 6</fullName>
    </submittedName>
</protein>
<dbReference type="InterPro" id="IPR002213">
    <property type="entry name" value="UDP_glucos_trans"/>
</dbReference>
<keyword evidence="4" id="KW-1185">Reference proteome</keyword>
<name>A0A6A3CN60_HIBSY</name>
<evidence type="ECO:0000256" key="1">
    <source>
        <dbReference type="ARBA" id="ARBA00009995"/>
    </source>
</evidence>
<evidence type="ECO:0000313" key="3">
    <source>
        <dbReference type="EMBL" id="KAE8729934.1"/>
    </source>
</evidence>
<organism evidence="3 4">
    <name type="scientific">Hibiscus syriacus</name>
    <name type="common">Rose of Sharon</name>
    <dbReference type="NCBI Taxonomy" id="106335"/>
    <lineage>
        <taxon>Eukaryota</taxon>
        <taxon>Viridiplantae</taxon>
        <taxon>Streptophyta</taxon>
        <taxon>Embryophyta</taxon>
        <taxon>Tracheophyta</taxon>
        <taxon>Spermatophyta</taxon>
        <taxon>Magnoliopsida</taxon>
        <taxon>eudicotyledons</taxon>
        <taxon>Gunneridae</taxon>
        <taxon>Pentapetalae</taxon>
        <taxon>rosids</taxon>
        <taxon>malvids</taxon>
        <taxon>Malvales</taxon>
        <taxon>Malvaceae</taxon>
        <taxon>Malvoideae</taxon>
        <taxon>Hibiscus</taxon>
    </lineage>
</organism>
<comment type="similarity">
    <text evidence="1">Belongs to the UDP-glycosyltransferase family.</text>
</comment>
<dbReference type="Pfam" id="PF00201">
    <property type="entry name" value="UDPGT"/>
    <property type="match status" value="1"/>
</dbReference>
<accession>A0A6A3CN60</accession>
<dbReference type="AlphaFoldDB" id="A0A6A3CN60"/>
<dbReference type="Gene3D" id="3.40.50.2000">
    <property type="entry name" value="Glycogen Phosphorylase B"/>
    <property type="match status" value="1"/>
</dbReference>
<sequence>MVGCATTFVSRVPLFRGGGSFNGDQVKEIACALEQSAHRFLWSLRQPPDPSKGPLAAPTNYDDLSEVAILGHPGIGGVVSHCGWNSALESIWFGVPMETWPLYAEQLLNAFELVTELGLAVEIKMDYRKDDEIVRAEKIEKGI</sequence>